<feature type="non-terminal residue" evidence="1">
    <location>
        <position position="233"/>
    </location>
</feature>
<keyword evidence="2" id="KW-1185">Reference proteome</keyword>
<evidence type="ECO:0000313" key="1">
    <source>
        <dbReference type="EMBL" id="KNZ64341.1"/>
    </source>
</evidence>
<dbReference type="OrthoDB" id="2506519at2759"/>
<dbReference type="VEuPathDB" id="FungiDB:VP01_10395g1"/>
<dbReference type="AlphaFoldDB" id="A0A0L6VUH5"/>
<feature type="non-terminal residue" evidence="1">
    <location>
        <position position="1"/>
    </location>
</feature>
<sequence length="233" mass="26144">VQRCFTTPLAGPLGIPAPSKHETHNSRLDYWEDDGPEDTDEKIDFQDSALLHIRKAINDIVVPRGVTQVPHNLGEPKAGKLKASEWYSLFSTYLPLALIDFFGDTTASGVTNSNQHQLLNFTSLVVCTNIVASKTISINDANRFSQAYLLYTETAKLVFQSPKILPNHHYALHLPEQMKWWGPLSNVSEFAGERINGTLQKMRTNGIIGECQVEGTMLREFCQIQRFVSQKPT</sequence>
<dbReference type="STRING" id="27349.A0A0L6VUH5"/>
<reference evidence="1 2" key="1">
    <citation type="submission" date="2015-08" db="EMBL/GenBank/DDBJ databases">
        <title>Next Generation Sequencing and Analysis of the Genome of Puccinia sorghi L Schw, the Causal Agent of Maize Common Rust.</title>
        <authorList>
            <person name="Rochi L."/>
            <person name="Burguener G."/>
            <person name="Darino M."/>
            <person name="Turjanski A."/>
            <person name="Kreff E."/>
            <person name="Dieguez M.J."/>
            <person name="Sacco F."/>
        </authorList>
    </citation>
    <scope>NUCLEOTIDE SEQUENCE [LARGE SCALE GENOMIC DNA]</scope>
    <source>
        <strain evidence="1 2">RO10H11247</strain>
    </source>
</reference>
<dbReference type="EMBL" id="LAVV01000438">
    <property type="protein sequence ID" value="KNZ64341.1"/>
    <property type="molecule type" value="Genomic_DNA"/>
</dbReference>
<organism evidence="1 2">
    <name type="scientific">Puccinia sorghi</name>
    <dbReference type="NCBI Taxonomy" id="27349"/>
    <lineage>
        <taxon>Eukaryota</taxon>
        <taxon>Fungi</taxon>
        <taxon>Dikarya</taxon>
        <taxon>Basidiomycota</taxon>
        <taxon>Pucciniomycotina</taxon>
        <taxon>Pucciniomycetes</taxon>
        <taxon>Pucciniales</taxon>
        <taxon>Pucciniaceae</taxon>
        <taxon>Puccinia</taxon>
    </lineage>
</organism>
<dbReference type="Proteomes" id="UP000037035">
    <property type="component" value="Unassembled WGS sequence"/>
</dbReference>
<gene>
    <name evidence="1" type="ORF">VP01_10395g1</name>
</gene>
<comment type="caution">
    <text evidence="1">The sequence shown here is derived from an EMBL/GenBank/DDBJ whole genome shotgun (WGS) entry which is preliminary data.</text>
</comment>
<name>A0A0L6VUH5_9BASI</name>
<accession>A0A0L6VUH5</accession>
<evidence type="ECO:0000313" key="2">
    <source>
        <dbReference type="Proteomes" id="UP000037035"/>
    </source>
</evidence>
<proteinExistence type="predicted"/>
<protein>
    <submittedName>
        <fullName evidence="1">Uncharacterized protein</fullName>
    </submittedName>
</protein>